<proteinExistence type="predicted"/>
<dbReference type="Gene3D" id="1.25.40.20">
    <property type="entry name" value="Ankyrin repeat-containing domain"/>
    <property type="match status" value="3"/>
</dbReference>
<feature type="transmembrane region" description="Helical" evidence="2">
    <location>
        <begin position="575"/>
        <end position="599"/>
    </location>
</feature>
<dbReference type="GO" id="GO:0016020">
    <property type="term" value="C:membrane"/>
    <property type="evidence" value="ECO:0007669"/>
    <property type="project" value="TreeGrafter"/>
</dbReference>
<keyword evidence="2" id="KW-1133">Transmembrane helix</keyword>
<evidence type="ECO:0000313" key="4">
    <source>
        <dbReference type="EMBL" id="RWR75613.1"/>
    </source>
</evidence>
<keyword evidence="5" id="KW-1185">Reference proteome</keyword>
<dbReference type="Pfam" id="PF12796">
    <property type="entry name" value="Ank_2"/>
    <property type="match status" value="1"/>
</dbReference>
<evidence type="ECO:0000259" key="3">
    <source>
        <dbReference type="Pfam" id="PF13962"/>
    </source>
</evidence>
<dbReference type="Pfam" id="PF13962">
    <property type="entry name" value="PGG"/>
    <property type="match status" value="1"/>
</dbReference>
<organism evidence="4 5">
    <name type="scientific">Cinnamomum micranthum f. kanehirae</name>
    <dbReference type="NCBI Taxonomy" id="337451"/>
    <lineage>
        <taxon>Eukaryota</taxon>
        <taxon>Viridiplantae</taxon>
        <taxon>Streptophyta</taxon>
        <taxon>Embryophyta</taxon>
        <taxon>Tracheophyta</taxon>
        <taxon>Spermatophyta</taxon>
        <taxon>Magnoliopsida</taxon>
        <taxon>Magnoliidae</taxon>
        <taxon>Laurales</taxon>
        <taxon>Lauraceae</taxon>
        <taxon>Cinnamomum</taxon>
    </lineage>
</organism>
<dbReference type="AlphaFoldDB" id="A0A443NAS3"/>
<dbReference type="SMART" id="SM00248">
    <property type="entry name" value="ANK"/>
    <property type="match status" value="7"/>
</dbReference>
<evidence type="ECO:0000313" key="5">
    <source>
        <dbReference type="Proteomes" id="UP000283530"/>
    </source>
</evidence>
<feature type="region of interest" description="Disordered" evidence="1">
    <location>
        <begin position="1"/>
        <end position="32"/>
    </location>
</feature>
<sequence length="696" mass="78585">MSSHQFPSSSSSSSSSPLDCRPIFHQIPSDPAPPIHTVPTIGGIGSSTSSPPMTLTPEEEVLNDLYEFTMDGDWDAVLYVYEKYKEIVQTARINSFNQTTLHLAISDSRADMVKSLLDIVDAHVIRDMIDDRKENPLHLAASLDQTDTCKLLVNKDPELIGAQNKEGETPLFIAARNGKKGAFYALHPKCPITGDDIKHDIRHCKRNDGNTILHVAILGEYFELAFQIIYWYPELMESHNQKGQTALHLLAQNPSAFKSWCDMGFVEDFIYNCLIADKARFEKPSDFKEEHRSNVTSPIRGNCKIRLDSLIMAWKKVINAIVNTAWKWKAIAGNKDVQMQQLPVQSTMDTLCLGKDKRQAMEDPNPDNKVEEQSMVCDRDHINDMKDQSTPFLIAAKMGVLEIVQGIMEHHPMAIHQEDVDKKNAVLLAVEHKHPRTYKLLREKYSSYQSIFQKLDKNENSAFHLAAKELRDHTWRIHGAALQIQWDLKWYNHIESTMPYKSLARQKNDKGKTAMEVFHEEHKEMVKDGVQWLINTSQSCSVIAALVASVAYASATTVPGGLKEGTAIPLLRGQPAFNVFIISSLLALCLSVTSLTMFLSILTSRYQTSDFLRNLPRRLILGLSSLFVAIAAMLVSFSAGHFFDLEEQLRRTALPIYAVICLPVSLYAMTQFRLYIDLIKSFIPTVPQRSHDKLTI</sequence>
<reference evidence="4 5" key="1">
    <citation type="journal article" date="2019" name="Nat. Plants">
        <title>Stout camphor tree genome fills gaps in understanding of flowering plant genome evolution.</title>
        <authorList>
            <person name="Chaw S.M."/>
            <person name="Liu Y.C."/>
            <person name="Wu Y.W."/>
            <person name="Wang H.Y."/>
            <person name="Lin C.I."/>
            <person name="Wu C.S."/>
            <person name="Ke H.M."/>
            <person name="Chang L.Y."/>
            <person name="Hsu C.Y."/>
            <person name="Yang H.T."/>
            <person name="Sudianto E."/>
            <person name="Hsu M.H."/>
            <person name="Wu K.P."/>
            <person name="Wang L.N."/>
            <person name="Leebens-Mack J.H."/>
            <person name="Tsai I.J."/>
        </authorList>
    </citation>
    <scope>NUCLEOTIDE SEQUENCE [LARGE SCALE GENOMIC DNA]</scope>
    <source>
        <strain evidence="5">cv. Chaw 1501</strain>
        <tissue evidence="4">Young leaves</tissue>
    </source>
</reference>
<dbReference type="STRING" id="337451.A0A443NAS3"/>
<keyword evidence="2" id="KW-0812">Transmembrane</keyword>
<evidence type="ECO:0000256" key="2">
    <source>
        <dbReference type="SAM" id="Phobius"/>
    </source>
</evidence>
<protein>
    <submittedName>
        <fullName evidence="4">Serine/threonine-protein phosphatase 6 regulatory ankyrin repeat subunit B-like protein</fullName>
    </submittedName>
</protein>
<dbReference type="PANTHER" id="PTHR24177:SF103">
    <property type="entry name" value="PGG DOMAIN-CONTAINING PROTEIN"/>
    <property type="match status" value="1"/>
</dbReference>
<feature type="domain" description="PGG" evidence="3">
    <location>
        <begin position="531"/>
        <end position="643"/>
    </location>
</feature>
<gene>
    <name evidence="4" type="ORF">CKAN_00400400</name>
</gene>
<feature type="transmembrane region" description="Helical" evidence="2">
    <location>
        <begin position="655"/>
        <end position="676"/>
    </location>
</feature>
<comment type="caution">
    <text evidence="4">The sequence shown here is derived from an EMBL/GenBank/DDBJ whole genome shotgun (WGS) entry which is preliminary data.</text>
</comment>
<keyword evidence="2" id="KW-0472">Membrane</keyword>
<dbReference type="Proteomes" id="UP000283530">
    <property type="component" value="Unassembled WGS sequence"/>
</dbReference>
<evidence type="ECO:0000256" key="1">
    <source>
        <dbReference type="SAM" id="MobiDB-lite"/>
    </source>
</evidence>
<dbReference type="InterPro" id="IPR002110">
    <property type="entry name" value="Ankyrin_rpt"/>
</dbReference>
<name>A0A443NAS3_9MAGN</name>
<dbReference type="EMBL" id="QPKB01000002">
    <property type="protein sequence ID" value="RWR75613.1"/>
    <property type="molecule type" value="Genomic_DNA"/>
</dbReference>
<feature type="transmembrane region" description="Helical" evidence="2">
    <location>
        <begin position="619"/>
        <end position="643"/>
    </location>
</feature>
<accession>A0A443NAS3</accession>
<dbReference type="OrthoDB" id="1925304at2759"/>
<dbReference type="SUPFAM" id="SSF48403">
    <property type="entry name" value="Ankyrin repeat"/>
    <property type="match status" value="2"/>
</dbReference>
<dbReference type="PANTHER" id="PTHR24177">
    <property type="entry name" value="CASKIN"/>
    <property type="match status" value="1"/>
</dbReference>
<dbReference type="InterPro" id="IPR026961">
    <property type="entry name" value="PGG_dom"/>
</dbReference>
<dbReference type="InterPro" id="IPR036770">
    <property type="entry name" value="Ankyrin_rpt-contain_sf"/>
</dbReference>